<name>A0A8S1LP22_PARPR</name>
<organism evidence="2 3">
    <name type="scientific">Paramecium primaurelia</name>
    <dbReference type="NCBI Taxonomy" id="5886"/>
    <lineage>
        <taxon>Eukaryota</taxon>
        <taxon>Sar</taxon>
        <taxon>Alveolata</taxon>
        <taxon>Ciliophora</taxon>
        <taxon>Intramacronucleata</taxon>
        <taxon>Oligohymenophorea</taxon>
        <taxon>Peniculida</taxon>
        <taxon>Parameciidae</taxon>
        <taxon>Paramecium</taxon>
    </lineage>
</organism>
<gene>
    <name evidence="2" type="ORF">PPRIM_AZ9-3.1.T0410325</name>
</gene>
<dbReference type="OMA" id="QITMINF"/>
<comment type="caution">
    <text evidence="2">The sequence shown here is derived from an EMBL/GenBank/DDBJ whole genome shotgun (WGS) entry which is preliminary data.</text>
</comment>
<evidence type="ECO:0000313" key="2">
    <source>
        <dbReference type="EMBL" id="CAD8068102.1"/>
    </source>
</evidence>
<feature type="coiled-coil region" evidence="1">
    <location>
        <begin position="84"/>
        <end position="122"/>
    </location>
</feature>
<reference evidence="2" key="1">
    <citation type="submission" date="2021-01" db="EMBL/GenBank/DDBJ databases">
        <authorList>
            <consortium name="Genoscope - CEA"/>
            <person name="William W."/>
        </authorList>
    </citation>
    <scope>NUCLEOTIDE SEQUENCE</scope>
</reference>
<accession>A0A8S1LP22</accession>
<sequence>MKIPCYKHEGQQILFIRFDKNKTEYVCDECFIGLESNKLQDLIHIKNALKSPEYFLSKLNLSSEVKEYLTDLDKQNDKKMNGVLMDLKNQITKIQKQLEDVYEEIEQNLNNFLDMKQKIKDELKKITKFDQFTQLIMDLEKLGDTINPQAIEQSEKLLQQYLQDLTQKDSQELNSNLISMLKEIQIQQGDPNEQQQNNETYSKQKELDLLNQQFKQSQIQFGNQITMINFNNLQKLKQILPTKLLQLVYQ</sequence>
<dbReference type="Proteomes" id="UP000688137">
    <property type="component" value="Unassembled WGS sequence"/>
</dbReference>
<evidence type="ECO:0000313" key="3">
    <source>
        <dbReference type="Proteomes" id="UP000688137"/>
    </source>
</evidence>
<dbReference type="EMBL" id="CAJJDM010000040">
    <property type="protein sequence ID" value="CAD8068102.1"/>
    <property type="molecule type" value="Genomic_DNA"/>
</dbReference>
<evidence type="ECO:0000256" key="1">
    <source>
        <dbReference type="SAM" id="Coils"/>
    </source>
</evidence>
<keyword evidence="1" id="KW-0175">Coiled coil</keyword>
<proteinExistence type="predicted"/>
<protein>
    <submittedName>
        <fullName evidence="2">Uncharacterized protein</fullName>
    </submittedName>
</protein>
<keyword evidence="3" id="KW-1185">Reference proteome</keyword>
<dbReference type="AlphaFoldDB" id="A0A8S1LP22"/>